<dbReference type="InterPro" id="IPR036526">
    <property type="entry name" value="C-N_Hydrolase_sf"/>
</dbReference>
<organism evidence="3 5">
    <name type="scientific">Chryseobacterium balustinum</name>
    <dbReference type="NCBI Taxonomy" id="246"/>
    <lineage>
        <taxon>Bacteria</taxon>
        <taxon>Pseudomonadati</taxon>
        <taxon>Bacteroidota</taxon>
        <taxon>Flavobacteriia</taxon>
        <taxon>Flavobacteriales</taxon>
        <taxon>Weeksellaceae</taxon>
        <taxon>Chryseobacterium group</taxon>
        <taxon>Chryseobacterium</taxon>
    </lineage>
</organism>
<keyword evidence="3" id="KW-0695">RNA-directed DNA polymerase</keyword>
<dbReference type="KEGG" id="cbp:EB354_05675"/>
<evidence type="ECO:0000313" key="4">
    <source>
        <dbReference type="Proteomes" id="UP000190669"/>
    </source>
</evidence>
<sequence length="1069" mass="126933">MNIEIEQIKLAYSKLKTYVYYDNTELFLREKLVEFETDTTKTGFSLNWQVSTLYSDNEKNIFDIFSQNKKNINDNLEFKFNKLLQEINNFNEKSEFFEHLFNSIKVVFFPKKLNRQDNDENFITNKKQSSNYELEKITAFIDMPKKITAFIDMPIELHIISVLWINEHGFKFDAELLNECKGNRLLLNKDKTGVINNSSLFKPYFTQYQKWRDESIIAAQNLLNDEKNALFINLDIKDYFHSCRIDLDKYFNIENDTSHNINYILRKIHTTYSELIANKYMFPNDFSHELISKSILPIGLLTSYIIANHYLNDFDKIITNKFKPAYYGRYVDDILIVLSEPNIENYSKGIYEKYSFDFDEYKIKILEETSNKSDFNLSKVDKYLLQTLHPLFKIIPGSDNKNVIKIDQYDNLICQSQKTLMYYFDYQESDLVIDKLKQELDFKSSEFKDLPDDNDGLGDFDKNAYYLNYTDSDGKVRTLKDYKENRYGLTVYLTNKILGATKHKQSVSDEEIHKFLKLFKGENIIEFYRLWEKIFTYLLVNNKPAEYVDFYFRCIEEIQKINLKSQIFKDTNIKNIYIINTLIGFLDISHELVMSLNPNFLKHNKKVLKNFEYRSNKLEADYVNFFFNEITRPDSFWSMRYRKTNMLRHHYVSIPLLNYTKESYTKSINLLSLNFNVEQYTIDDNLIVNSPRPIKFWECTISQLFTDLKTRSKDIKNEFINIADYYESKHFLDYAFERFKKANLKHKSLDTFEDNIDNYKDKFYKILKQNNSDDVLLEIHTNSDDKKLQPKIGVANTFISEKNIIEGLRNTPNISNSRYQNLVRFLKETRRNNADVVAFPEFFIPIEIFSSLVKYAEKNQTLIISGLEHITVNSLSFNFISTILPVEIDGYKDATIIFRLKNHYAPSEEELIKGNHFEIPKPLKNRYHILKWKNIYFSVFYCFELANITHRSLLRSKIDLLFAIEYNQDTNYFSNLVESIIRDIHCYVVQVNSSHFGDTRISQPSKSYNIDIVKLKGGENNVTVLGTIEIDKLREFQRKKYSLTRVDKIFKPLPPDFDKTEVIKRIKNK</sequence>
<keyword evidence="4" id="KW-1185">Reference proteome</keyword>
<keyword evidence="3" id="KW-0808">Transferase</keyword>
<evidence type="ECO:0000259" key="1">
    <source>
        <dbReference type="Pfam" id="PF00078"/>
    </source>
</evidence>
<dbReference type="Proteomes" id="UP000190669">
    <property type="component" value="Unassembled WGS sequence"/>
</dbReference>
<dbReference type="AlphaFoldDB" id="A0AAX2IGX0"/>
<gene>
    <name evidence="3" type="ORF">NCTC11212_00505</name>
    <name evidence="2" type="ORF">SAMN05421800_11155</name>
</gene>
<proteinExistence type="predicted"/>
<evidence type="ECO:0000313" key="5">
    <source>
        <dbReference type="Proteomes" id="UP000251937"/>
    </source>
</evidence>
<dbReference type="SUPFAM" id="SSF56317">
    <property type="entry name" value="Carbon-nitrogen hydrolase"/>
    <property type="match status" value="1"/>
</dbReference>
<reference evidence="3 5" key="2">
    <citation type="submission" date="2018-06" db="EMBL/GenBank/DDBJ databases">
        <authorList>
            <consortium name="Pathogen Informatics"/>
            <person name="Doyle S."/>
        </authorList>
    </citation>
    <scope>NUCLEOTIDE SEQUENCE [LARGE SCALE GENOMIC DNA]</scope>
    <source>
        <strain evidence="3 5">NCTC11212</strain>
    </source>
</reference>
<feature type="domain" description="Reverse transcriptase" evidence="1">
    <location>
        <begin position="214"/>
        <end position="343"/>
    </location>
</feature>
<dbReference type="Proteomes" id="UP000251937">
    <property type="component" value="Unassembled WGS sequence"/>
</dbReference>
<comment type="caution">
    <text evidence="3">The sequence shown here is derived from an EMBL/GenBank/DDBJ whole genome shotgun (WGS) entry which is preliminary data.</text>
</comment>
<evidence type="ECO:0000313" key="2">
    <source>
        <dbReference type="EMBL" id="SKB86213.1"/>
    </source>
</evidence>
<dbReference type="EMBL" id="UAVR01000003">
    <property type="protein sequence ID" value="SQA87637.1"/>
    <property type="molecule type" value="Genomic_DNA"/>
</dbReference>
<evidence type="ECO:0000313" key="3">
    <source>
        <dbReference type="EMBL" id="SQA87637.1"/>
    </source>
</evidence>
<dbReference type="RefSeq" id="WP_079465739.1">
    <property type="nucleotide sequence ID" value="NZ_CP033934.1"/>
</dbReference>
<accession>A0AAX2IGX0</accession>
<keyword evidence="3" id="KW-0548">Nucleotidyltransferase</keyword>
<dbReference type="Pfam" id="PF00078">
    <property type="entry name" value="RVT_1"/>
    <property type="match status" value="1"/>
</dbReference>
<dbReference type="EMBL" id="FUZE01000011">
    <property type="protein sequence ID" value="SKB86213.1"/>
    <property type="molecule type" value="Genomic_DNA"/>
</dbReference>
<dbReference type="GO" id="GO:0003964">
    <property type="term" value="F:RNA-directed DNA polymerase activity"/>
    <property type="evidence" value="ECO:0007669"/>
    <property type="project" value="UniProtKB-KW"/>
</dbReference>
<dbReference type="CDD" id="cd01646">
    <property type="entry name" value="RT_Bac_retron_I"/>
    <property type="match status" value="1"/>
</dbReference>
<reference evidence="2 4" key="1">
    <citation type="submission" date="2017-02" db="EMBL/GenBank/DDBJ databases">
        <authorList>
            <person name="Varghese N."/>
            <person name="Submissions S."/>
        </authorList>
    </citation>
    <scope>NUCLEOTIDE SEQUENCE [LARGE SCALE GENOMIC DNA]</scope>
    <source>
        <strain evidence="2 4">DSM 16775</strain>
    </source>
</reference>
<name>A0AAX2IGX0_9FLAO</name>
<dbReference type="InterPro" id="IPR000477">
    <property type="entry name" value="RT_dom"/>
</dbReference>
<protein>
    <submittedName>
        <fullName evidence="2">Predicted amidohydrolase</fullName>
    </submittedName>
    <submittedName>
        <fullName evidence="3">Reverse transcriptase (RNA-dependent DNA polymerase)</fullName>
    </submittedName>
</protein>